<dbReference type="AlphaFoldDB" id="A0A7J5BAA0"/>
<dbReference type="Pfam" id="PF02566">
    <property type="entry name" value="OsmC"/>
    <property type="match status" value="1"/>
</dbReference>
<evidence type="ECO:0000256" key="2">
    <source>
        <dbReference type="SAM" id="MobiDB-lite"/>
    </source>
</evidence>
<dbReference type="EMBL" id="WBKB01000005">
    <property type="protein sequence ID" value="KAB1642689.1"/>
    <property type="molecule type" value="Genomic_DNA"/>
</dbReference>
<dbReference type="InterPro" id="IPR003718">
    <property type="entry name" value="OsmC/Ohr_fam"/>
</dbReference>
<comment type="similarity">
    <text evidence="1">Belongs to the OsmC/Ohr family.</text>
</comment>
<dbReference type="OrthoDB" id="9797508at2"/>
<dbReference type="PANTHER" id="PTHR33797">
    <property type="entry name" value="ORGANIC HYDROPEROXIDE RESISTANCE PROTEIN-LIKE"/>
    <property type="match status" value="1"/>
</dbReference>
<dbReference type="InterPro" id="IPR036102">
    <property type="entry name" value="OsmC/Ohrsf"/>
</dbReference>
<dbReference type="GO" id="GO:0006979">
    <property type="term" value="P:response to oxidative stress"/>
    <property type="evidence" value="ECO:0007669"/>
    <property type="project" value="InterPro"/>
</dbReference>
<gene>
    <name evidence="3" type="ORF">F8O05_09520</name>
</gene>
<dbReference type="SUPFAM" id="SSF82784">
    <property type="entry name" value="OsmC-like"/>
    <property type="match status" value="1"/>
</dbReference>
<accession>A0A7J5BAA0</accession>
<name>A0A7J5BAA0_9MICO</name>
<dbReference type="Gene3D" id="3.30.300.20">
    <property type="match status" value="1"/>
</dbReference>
<proteinExistence type="inferred from homology"/>
<reference evidence="3 4" key="1">
    <citation type="submission" date="2019-09" db="EMBL/GenBank/DDBJ databases">
        <title>Phylogeny of genus Pseudoclavibacter and closely related genus.</title>
        <authorList>
            <person name="Li Y."/>
        </authorList>
    </citation>
    <scope>NUCLEOTIDE SEQUENCE [LARGE SCALE GENOMIC DNA]</scope>
    <source>
        <strain evidence="3 4">KCTC 13959</strain>
    </source>
</reference>
<keyword evidence="4" id="KW-1185">Reference proteome</keyword>
<organism evidence="3 4">
    <name type="scientific">Gulosibacter chungangensis</name>
    <dbReference type="NCBI Taxonomy" id="979746"/>
    <lineage>
        <taxon>Bacteria</taxon>
        <taxon>Bacillati</taxon>
        <taxon>Actinomycetota</taxon>
        <taxon>Actinomycetes</taxon>
        <taxon>Micrococcales</taxon>
        <taxon>Microbacteriaceae</taxon>
        <taxon>Gulosibacter</taxon>
    </lineage>
</organism>
<sequence>MSDNEFGPAIYSTHAENRGGANGESWVEGGMHVDVRSPLGENAEAGTNPEQLLALAWATCLSASARIVAGPGVEVRVRTRITLHQRLDGAAFEFRAHAELHFAGKSEGKAAELAAAAHARCPVSRMFAGKSSVSVAAV</sequence>
<comment type="caution">
    <text evidence="3">The sequence shown here is derived from an EMBL/GenBank/DDBJ whole genome shotgun (WGS) entry which is preliminary data.</text>
</comment>
<evidence type="ECO:0000256" key="1">
    <source>
        <dbReference type="ARBA" id="ARBA00007378"/>
    </source>
</evidence>
<evidence type="ECO:0000313" key="3">
    <source>
        <dbReference type="EMBL" id="KAB1642689.1"/>
    </source>
</evidence>
<evidence type="ECO:0000313" key="4">
    <source>
        <dbReference type="Proteomes" id="UP000433493"/>
    </source>
</evidence>
<dbReference type="RefSeq" id="WP_158052491.1">
    <property type="nucleotide sequence ID" value="NZ_WBKB01000005.1"/>
</dbReference>
<feature type="region of interest" description="Disordered" evidence="2">
    <location>
        <begin position="1"/>
        <end position="22"/>
    </location>
</feature>
<dbReference type="Proteomes" id="UP000433493">
    <property type="component" value="Unassembled WGS sequence"/>
</dbReference>
<dbReference type="PANTHER" id="PTHR33797:SF2">
    <property type="entry name" value="ORGANIC HYDROPEROXIDE RESISTANCE PROTEIN-LIKE"/>
    <property type="match status" value="1"/>
</dbReference>
<dbReference type="InterPro" id="IPR019953">
    <property type="entry name" value="OHR"/>
</dbReference>
<dbReference type="InterPro" id="IPR015946">
    <property type="entry name" value="KH_dom-like_a/b"/>
</dbReference>
<protein>
    <recommendedName>
        <fullName evidence="5">OsmC family peroxiredoxin</fullName>
    </recommendedName>
</protein>
<evidence type="ECO:0008006" key="5">
    <source>
        <dbReference type="Google" id="ProtNLM"/>
    </source>
</evidence>